<comment type="cofactor">
    <cofactor evidence="1">
        <name>Zn(2+)</name>
        <dbReference type="ChEBI" id="CHEBI:29105"/>
    </cofactor>
</comment>
<evidence type="ECO:0000256" key="7">
    <source>
        <dbReference type="ARBA" id="ARBA00022833"/>
    </source>
</evidence>
<dbReference type="Proteomes" id="UP000249169">
    <property type="component" value="Unassembled WGS sequence"/>
</dbReference>
<dbReference type="GO" id="GO:0006508">
    <property type="term" value="P:proteolysis"/>
    <property type="evidence" value="ECO:0007669"/>
    <property type="project" value="UniProtKB-KW"/>
</dbReference>
<dbReference type="PANTHER" id="PTHR43221:SF2">
    <property type="entry name" value="PROTEASE HTPX HOMOLOG"/>
    <property type="match status" value="1"/>
</dbReference>
<keyword evidence="8 11" id="KW-1133">Transmembrane helix</keyword>
<keyword evidence="4 11" id="KW-0812">Transmembrane</keyword>
<dbReference type="AlphaFoldDB" id="A0A328C8R3"/>
<dbReference type="GO" id="GO:0046872">
    <property type="term" value="F:metal ion binding"/>
    <property type="evidence" value="ECO:0007669"/>
    <property type="project" value="UniProtKB-KW"/>
</dbReference>
<dbReference type="InterPro" id="IPR001915">
    <property type="entry name" value="Peptidase_M48"/>
</dbReference>
<keyword evidence="5" id="KW-0479">Metal-binding</keyword>
<evidence type="ECO:0000256" key="8">
    <source>
        <dbReference type="ARBA" id="ARBA00022989"/>
    </source>
</evidence>
<feature type="transmembrane region" description="Helical" evidence="11">
    <location>
        <begin position="16"/>
        <end position="36"/>
    </location>
</feature>
<keyword evidence="7" id="KW-0862">Zinc</keyword>
<feature type="domain" description="Peptidase M48" evidence="12">
    <location>
        <begin position="122"/>
        <end position="343"/>
    </location>
</feature>
<dbReference type="Gene3D" id="3.30.2010.10">
    <property type="entry name" value="Metalloproteases ('zincins'), catalytic domain"/>
    <property type="match status" value="1"/>
</dbReference>
<evidence type="ECO:0000256" key="5">
    <source>
        <dbReference type="ARBA" id="ARBA00022723"/>
    </source>
</evidence>
<evidence type="ECO:0000256" key="4">
    <source>
        <dbReference type="ARBA" id="ARBA00022692"/>
    </source>
</evidence>
<dbReference type="GO" id="GO:0004222">
    <property type="term" value="F:metalloendopeptidase activity"/>
    <property type="evidence" value="ECO:0007669"/>
    <property type="project" value="InterPro"/>
</dbReference>
<evidence type="ECO:0000256" key="11">
    <source>
        <dbReference type="SAM" id="Phobius"/>
    </source>
</evidence>
<keyword evidence="10 11" id="KW-0472">Membrane</keyword>
<feature type="transmembrane region" description="Helical" evidence="11">
    <location>
        <begin position="73"/>
        <end position="91"/>
    </location>
</feature>
<dbReference type="OrthoDB" id="15218at2"/>
<sequence>MDFFAQQDTAKRNTSYLVGLFALAVVALTAVTYVPLMAVKLYLFSGNAVDANLTLVGGGQYAGAPVALLDWGVVGWSLVMTLVVVGCGSFYKISELNAGGSVVAEELGGEEVDAAAADPLRRRLYNVVEEMALASGLAVPRVYVLPDEQGINAFAAGYTINDAAVAVTQGALETLTRDELQAVIAHEFSHILNGDMRLNVRLIGVVHGILIISIAGRVLVEAALRSGRRTRKDGGATAALLVVGGVMAVGGWLGVMFGRMIKSAVSRQREFLADAAAVQFTRNPVGLAGALKKIAAHQAGSALVSPRAEEVSHMCFGAVSKSFKASLQGIFDSHPPIEARIRRWDPGFHPSDLHELGAALAAVEARQVSLAGAGSAAAGVMMMAAAGEVGVVPAAAGGSAPAAAPGAAMAPRPTGETPRVGGNDWAAGERELSYAIGADEVVAMIGNPGPERLVYCASLLTELPQPVMQARAEVLGATSLVYAMLMDPTPVGRRPQIDFLRQEASPGVEREVQRLWGHVRALEAEFRLPVIDLLLPTLRRMTPGQYEVFKRLVGGLIFADGQVTLFEFVVQKVLMHRLEVALGRPARQGVDFASFNGLAPDIELLLSTLAAIGHEHESEAAAAFRAGVDVLPPQIQGRMRYGWRGPVNYPQLGEVLDRLSRSSLGIKRTMINACSHCVLGDGRVTVEEIELLRALCDVLDLPLPPLVPRATRRMA</sequence>
<comment type="caution">
    <text evidence="13">The sequence shown here is derived from an EMBL/GenBank/DDBJ whole genome shotgun (WGS) entry which is preliminary data.</text>
</comment>
<keyword evidence="9" id="KW-0482">Metalloprotease</keyword>
<accession>A0A328C8R3</accession>
<evidence type="ECO:0000256" key="1">
    <source>
        <dbReference type="ARBA" id="ARBA00001947"/>
    </source>
</evidence>
<dbReference type="InterPro" id="IPR050083">
    <property type="entry name" value="HtpX_protease"/>
</dbReference>
<protein>
    <recommendedName>
        <fullName evidence="12">Peptidase M48 domain-containing protein</fullName>
    </recommendedName>
</protein>
<reference evidence="13 14" key="1">
    <citation type="submission" date="2018-05" db="EMBL/GenBank/DDBJ databases">
        <title>Lujinxingia marina gen. nov. sp. nov., a new facultative anaerobic member of the class Deltaproteobacteria, and proposal of Lujinxingaceae fam. nov.</title>
        <authorList>
            <person name="Li C.-M."/>
        </authorList>
    </citation>
    <scope>NUCLEOTIDE SEQUENCE [LARGE SCALE GENOMIC DNA]</scope>
    <source>
        <strain evidence="13 14">B210</strain>
    </source>
</reference>
<keyword evidence="14" id="KW-1185">Reference proteome</keyword>
<evidence type="ECO:0000256" key="9">
    <source>
        <dbReference type="ARBA" id="ARBA00023049"/>
    </source>
</evidence>
<keyword evidence="3" id="KW-0645">Protease</keyword>
<keyword evidence="6" id="KW-0378">Hydrolase</keyword>
<keyword evidence="2" id="KW-1003">Cell membrane</keyword>
<feature type="transmembrane region" description="Helical" evidence="11">
    <location>
        <begin position="236"/>
        <end position="257"/>
    </location>
</feature>
<dbReference type="EMBL" id="QHKO01000001">
    <property type="protein sequence ID" value="RAL24835.1"/>
    <property type="molecule type" value="Genomic_DNA"/>
</dbReference>
<evidence type="ECO:0000313" key="14">
    <source>
        <dbReference type="Proteomes" id="UP000249169"/>
    </source>
</evidence>
<organism evidence="13 14">
    <name type="scientific">Lujinxingia litoralis</name>
    <dbReference type="NCBI Taxonomy" id="2211119"/>
    <lineage>
        <taxon>Bacteria</taxon>
        <taxon>Deltaproteobacteria</taxon>
        <taxon>Bradymonadales</taxon>
        <taxon>Lujinxingiaceae</taxon>
        <taxon>Lujinxingia</taxon>
    </lineage>
</organism>
<evidence type="ECO:0000256" key="10">
    <source>
        <dbReference type="ARBA" id="ARBA00023136"/>
    </source>
</evidence>
<feature type="transmembrane region" description="Helical" evidence="11">
    <location>
        <begin position="198"/>
        <end position="216"/>
    </location>
</feature>
<dbReference type="PANTHER" id="PTHR43221">
    <property type="entry name" value="PROTEASE HTPX"/>
    <property type="match status" value="1"/>
</dbReference>
<evidence type="ECO:0000313" key="13">
    <source>
        <dbReference type="EMBL" id="RAL24835.1"/>
    </source>
</evidence>
<name>A0A328C8R3_9DELT</name>
<dbReference type="Pfam" id="PF01435">
    <property type="entry name" value="Peptidase_M48"/>
    <property type="match status" value="1"/>
</dbReference>
<evidence type="ECO:0000256" key="3">
    <source>
        <dbReference type="ARBA" id="ARBA00022670"/>
    </source>
</evidence>
<evidence type="ECO:0000256" key="2">
    <source>
        <dbReference type="ARBA" id="ARBA00022475"/>
    </source>
</evidence>
<evidence type="ECO:0000256" key="6">
    <source>
        <dbReference type="ARBA" id="ARBA00022801"/>
    </source>
</evidence>
<proteinExistence type="predicted"/>
<evidence type="ECO:0000259" key="12">
    <source>
        <dbReference type="Pfam" id="PF01435"/>
    </source>
</evidence>
<dbReference type="RefSeq" id="WP_111728007.1">
    <property type="nucleotide sequence ID" value="NZ_QHKO01000001.1"/>
</dbReference>
<dbReference type="CDD" id="cd07340">
    <property type="entry name" value="M48B_Htpx_like"/>
    <property type="match status" value="1"/>
</dbReference>
<gene>
    <name evidence="13" type="ORF">DL240_01080</name>
</gene>